<dbReference type="EMBL" id="JANPWB010000009">
    <property type="protein sequence ID" value="KAJ1157486.1"/>
    <property type="molecule type" value="Genomic_DNA"/>
</dbReference>
<dbReference type="AlphaFoldDB" id="A0AAV7RYA5"/>
<dbReference type="Proteomes" id="UP001066276">
    <property type="component" value="Chromosome 5"/>
</dbReference>
<evidence type="ECO:0000256" key="1">
    <source>
        <dbReference type="SAM" id="MobiDB-lite"/>
    </source>
</evidence>
<comment type="caution">
    <text evidence="2">The sequence shown here is derived from an EMBL/GenBank/DDBJ whole genome shotgun (WGS) entry which is preliminary data.</text>
</comment>
<evidence type="ECO:0000313" key="3">
    <source>
        <dbReference type="Proteomes" id="UP001066276"/>
    </source>
</evidence>
<sequence>MAPETDALLTSSIPVSVKSFCNIRRPPSLGHGTKGRDRNPPPEQRRAVPCCWAGPDRPSDPRWPTQLRVLCRLRHWAWSRKKGHLCHRRLHAPPRLRSERVGKSADCMRETRGICRMSYQVAYVRGAGQMEEKECCRCGWWCPEFASKITPGEGAYGQATLVASLLLGART</sequence>
<organism evidence="2 3">
    <name type="scientific">Pleurodeles waltl</name>
    <name type="common">Iberian ribbed newt</name>
    <dbReference type="NCBI Taxonomy" id="8319"/>
    <lineage>
        <taxon>Eukaryota</taxon>
        <taxon>Metazoa</taxon>
        <taxon>Chordata</taxon>
        <taxon>Craniata</taxon>
        <taxon>Vertebrata</taxon>
        <taxon>Euteleostomi</taxon>
        <taxon>Amphibia</taxon>
        <taxon>Batrachia</taxon>
        <taxon>Caudata</taxon>
        <taxon>Salamandroidea</taxon>
        <taxon>Salamandridae</taxon>
        <taxon>Pleurodelinae</taxon>
        <taxon>Pleurodeles</taxon>
    </lineage>
</organism>
<name>A0AAV7RYA5_PLEWA</name>
<protein>
    <submittedName>
        <fullName evidence="2">Uncharacterized protein</fullName>
    </submittedName>
</protein>
<keyword evidence="3" id="KW-1185">Reference proteome</keyword>
<reference evidence="2" key="1">
    <citation type="journal article" date="2022" name="bioRxiv">
        <title>Sequencing and chromosome-scale assembly of the giantPleurodeles waltlgenome.</title>
        <authorList>
            <person name="Brown T."/>
            <person name="Elewa A."/>
            <person name="Iarovenko S."/>
            <person name="Subramanian E."/>
            <person name="Araus A.J."/>
            <person name="Petzold A."/>
            <person name="Susuki M."/>
            <person name="Suzuki K.-i.T."/>
            <person name="Hayashi T."/>
            <person name="Toyoda A."/>
            <person name="Oliveira C."/>
            <person name="Osipova E."/>
            <person name="Leigh N.D."/>
            <person name="Simon A."/>
            <person name="Yun M.H."/>
        </authorList>
    </citation>
    <scope>NUCLEOTIDE SEQUENCE</scope>
    <source>
        <strain evidence="2">20211129_DDA</strain>
        <tissue evidence="2">Liver</tissue>
    </source>
</reference>
<accession>A0AAV7RYA5</accession>
<gene>
    <name evidence="2" type="ORF">NDU88_010197</name>
</gene>
<proteinExistence type="predicted"/>
<feature type="compositionally biased region" description="Basic and acidic residues" evidence="1">
    <location>
        <begin position="34"/>
        <end position="45"/>
    </location>
</feature>
<evidence type="ECO:0000313" key="2">
    <source>
        <dbReference type="EMBL" id="KAJ1157486.1"/>
    </source>
</evidence>
<feature type="region of interest" description="Disordered" evidence="1">
    <location>
        <begin position="24"/>
        <end position="45"/>
    </location>
</feature>